<dbReference type="Proteomes" id="UP001153050">
    <property type="component" value="Unassembled WGS sequence"/>
</dbReference>
<name>A0ABM9EJ03_9HYPH</name>
<feature type="transmembrane region" description="Helical" evidence="1">
    <location>
        <begin position="21"/>
        <end position="39"/>
    </location>
</feature>
<proteinExistence type="predicted"/>
<evidence type="ECO:0008006" key="4">
    <source>
        <dbReference type="Google" id="ProtNLM"/>
    </source>
</evidence>
<evidence type="ECO:0000313" key="3">
    <source>
        <dbReference type="Proteomes" id="UP001153050"/>
    </source>
</evidence>
<keyword evidence="1" id="KW-1133">Transmembrane helix</keyword>
<dbReference type="EMBL" id="CAKXZT010000183">
    <property type="protein sequence ID" value="CAH2409370.1"/>
    <property type="molecule type" value="Genomic_DNA"/>
</dbReference>
<sequence length="256" mass="28497">MATIDPIGDKFYRPLVQFDQASGWIFVLIGALSIAVIAIDPTKAPRLHEVVQAAYISLVVVVLVVGIVAQLYLSPRAEDARRRQILSHAFSTNLTHTSSPGYYNNEQENPLRRLAANVAESSFFTSEISKIMLRSLRAQVMAYVILFVVVASIREFAIGYVAAAATIVFGEQIAMRYLRLEWLRQRSENVHGRIKQMFQTAAEGSTPALEASIIYEFAEYEASKAHASVSLSGRVFKANGERLSNEWEEIKASLKL</sequence>
<gene>
    <name evidence="2" type="ORF">MES5069_830017</name>
</gene>
<keyword evidence="1" id="KW-0812">Transmembrane</keyword>
<protein>
    <recommendedName>
        <fullName evidence="4">ABC transmembrane type-1 domain-containing protein</fullName>
    </recommendedName>
</protein>
<dbReference type="RefSeq" id="WP_254022445.1">
    <property type="nucleotide sequence ID" value="NZ_CAKXZT010000183.1"/>
</dbReference>
<evidence type="ECO:0000256" key="1">
    <source>
        <dbReference type="SAM" id="Phobius"/>
    </source>
</evidence>
<reference evidence="2 3" key="1">
    <citation type="submission" date="2022-03" db="EMBL/GenBank/DDBJ databases">
        <authorList>
            <person name="Brunel B."/>
        </authorList>
    </citation>
    <scope>NUCLEOTIDE SEQUENCE [LARGE SCALE GENOMIC DNA]</scope>
    <source>
        <strain evidence="2">STM5069sample</strain>
    </source>
</reference>
<evidence type="ECO:0000313" key="2">
    <source>
        <dbReference type="EMBL" id="CAH2409370.1"/>
    </source>
</evidence>
<feature type="transmembrane region" description="Helical" evidence="1">
    <location>
        <begin position="136"/>
        <end position="153"/>
    </location>
</feature>
<keyword evidence="1" id="KW-0472">Membrane</keyword>
<organism evidence="2 3">
    <name type="scientific">Mesorhizobium escarrei</name>
    <dbReference type="NCBI Taxonomy" id="666018"/>
    <lineage>
        <taxon>Bacteria</taxon>
        <taxon>Pseudomonadati</taxon>
        <taxon>Pseudomonadota</taxon>
        <taxon>Alphaproteobacteria</taxon>
        <taxon>Hyphomicrobiales</taxon>
        <taxon>Phyllobacteriaceae</taxon>
        <taxon>Mesorhizobium</taxon>
    </lineage>
</organism>
<keyword evidence="3" id="KW-1185">Reference proteome</keyword>
<comment type="caution">
    <text evidence="2">The sequence shown here is derived from an EMBL/GenBank/DDBJ whole genome shotgun (WGS) entry which is preliminary data.</text>
</comment>
<accession>A0ABM9EJ03</accession>
<feature type="transmembrane region" description="Helical" evidence="1">
    <location>
        <begin position="51"/>
        <end position="73"/>
    </location>
</feature>